<proteinExistence type="predicted"/>
<dbReference type="RefSeq" id="WP_147871111.1">
    <property type="nucleotide sequence ID" value="NZ_CP036264.1"/>
</dbReference>
<dbReference type="GO" id="GO:0019005">
    <property type="term" value="C:SCF ubiquitin ligase complex"/>
    <property type="evidence" value="ECO:0007669"/>
    <property type="project" value="TreeGrafter"/>
</dbReference>
<gene>
    <name evidence="1" type="ORF">Mal15_62230</name>
</gene>
<dbReference type="PROSITE" id="PS51257">
    <property type="entry name" value="PROKAR_LIPOPROTEIN"/>
    <property type="match status" value="1"/>
</dbReference>
<dbReference type="AlphaFoldDB" id="A0A5B9MP76"/>
<dbReference type="KEGG" id="smam:Mal15_62230"/>
<organism evidence="1 2">
    <name type="scientific">Stieleria maiorica</name>
    <dbReference type="NCBI Taxonomy" id="2795974"/>
    <lineage>
        <taxon>Bacteria</taxon>
        <taxon>Pseudomonadati</taxon>
        <taxon>Planctomycetota</taxon>
        <taxon>Planctomycetia</taxon>
        <taxon>Pirellulales</taxon>
        <taxon>Pirellulaceae</taxon>
        <taxon>Stieleria</taxon>
    </lineage>
</organism>
<dbReference type="SUPFAM" id="SSF52047">
    <property type="entry name" value="RNI-like"/>
    <property type="match status" value="2"/>
</dbReference>
<name>A0A5B9MP76_9BACT</name>
<accession>A0A5B9MP76</accession>
<evidence type="ECO:0000313" key="1">
    <source>
        <dbReference type="EMBL" id="QEG02140.1"/>
    </source>
</evidence>
<sequence>MHCQHLRLSTWLIAPTASLLIAVAGGCRRELPTPRTQAAAIERPTHPTASAKPAAQGFLTEQADGFFEAPFLSSRNLDAFVAEVNGRDLRKLTLKPHPQLRRPGRLSVADQLTLLPRILRACPNIESLRIHQWTLKISDLAVAVQSENLQELAVLSCIVVDEPVEFATSTSSNLRKLTLTSCLGGRRIETSSGELDMAWTNTIDQSWAQLLAWTPKLEVLRVSAHFREQGSIAGTDWPFADLPNLRTVHLGDYTQDALVESMLSELPNLQSLSISGDQLTGDGWMPNKLSAVRDLELYGCEGISPEKLEAIFSSTPLLESLSLRIWRDSLTARFDFSESTKLQELSIVVPNRKSRLSFHGLSSAASLKSLTIRGVTPEALSRVNLSQFKTLRTLDLASCGATQTVLAGLPGSLESIRLANFAKTKPDTANTDVSFAHLTQLTSFTFDAGSLEAELIESLPNQLTSLALHHCDMPNSTVAALLSRLDRLETLSLTWLHGGRGYGDDSEAVTGEGWDFACRDRLRTLDLSKCFYLNDELIQRISEQLKGLESLKLAEQRHLTGRQWQLDRLPKLNDLDLRELPKLGNNLLQHLPASLESLRLEDCEQLTGESWQLDTLGKLAEVRIAKCESLRSLGSRLPGSLKRLNVHYCPQMLCSDLDYSSFAQLQRLSLTDCYQFDVKRLFRELPRHADSLHTLTLTGCESLQDADWDMSALNDTLQIVIYNEAEPAYRGGLKQELGEQLQKQLPDCVIVL</sequence>
<dbReference type="EMBL" id="CP036264">
    <property type="protein sequence ID" value="QEG02140.1"/>
    <property type="molecule type" value="Genomic_DNA"/>
</dbReference>
<reference evidence="1 2" key="1">
    <citation type="submission" date="2019-02" db="EMBL/GenBank/DDBJ databases">
        <title>Planctomycetal bacteria perform biofilm scaping via a novel small molecule.</title>
        <authorList>
            <person name="Jeske O."/>
            <person name="Boedeker C."/>
            <person name="Wiegand S."/>
            <person name="Breitling P."/>
            <person name="Kallscheuer N."/>
            <person name="Jogler M."/>
            <person name="Rohde M."/>
            <person name="Petersen J."/>
            <person name="Medema M.H."/>
            <person name="Surup F."/>
            <person name="Jogler C."/>
        </authorList>
    </citation>
    <scope>NUCLEOTIDE SEQUENCE [LARGE SCALE GENOMIC DNA]</scope>
    <source>
        <strain evidence="1 2">Mal15</strain>
    </source>
</reference>
<protein>
    <recommendedName>
        <fullName evidence="3">Leucine Rich repeats (2 copies)</fullName>
    </recommendedName>
</protein>
<dbReference type="Gene3D" id="3.80.10.10">
    <property type="entry name" value="Ribonuclease Inhibitor"/>
    <property type="match status" value="4"/>
</dbReference>
<evidence type="ECO:0000313" key="2">
    <source>
        <dbReference type="Proteomes" id="UP000321353"/>
    </source>
</evidence>
<dbReference type="PANTHER" id="PTHR13318:SF95">
    <property type="entry name" value="F-BOX PROTEIN YLR352W"/>
    <property type="match status" value="1"/>
</dbReference>
<evidence type="ECO:0008006" key="3">
    <source>
        <dbReference type="Google" id="ProtNLM"/>
    </source>
</evidence>
<dbReference type="GO" id="GO:0031146">
    <property type="term" value="P:SCF-dependent proteasomal ubiquitin-dependent protein catabolic process"/>
    <property type="evidence" value="ECO:0007669"/>
    <property type="project" value="TreeGrafter"/>
</dbReference>
<dbReference type="InterPro" id="IPR032675">
    <property type="entry name" value="LRR_dom_sf"/>
</dbReference>
<keyword evidence="2" id="KW-1185">Reference proteome</keyword>
<dbReference type="PANTHER" id="PTHR13318">
    <property type="entry name" value="PARTNER OF PAIRED, ISOFORM B-RELATED"/>
    <property type="match status" value="1"/>
</dbReference>
<dbReference type="Proteomes" id="UP000321353">
    <property type="component" value="Chromosome"/>
</dbReference>